<dbReference type="EMBL" id="ML213686">
    <property type="protein sequence ID" value="TFK32122.1"/>
    <property type="molecule type" value="Genomic_DNA"/>
</dbReference>
<sequence>MMGHRIILLGHSAGVYFPINDLPCVSRFLIEFTMVAKGLWNTHLDERMVVLDLSVAAASVRRSEWSLQEEALKYSSNRIP</sequence>
<gene>
    <name evidence="1" type="ORF">BDQ12DRAFT_775062</name>
</gene>
<organism evidence="1 2">
    <name type="scientific">Crucibulum laeve</name>
    <dbReference type="NCBI Taxonomy" id="68775"/>
    <lineage>
        <taxon>Eukaryota</taxon>
        <taxon>Fungi</taxon>
        <taxon>Dikarya</taxon>
        <taxon>Basidiomycota</taxon>
        <taxon>Agaricomycotina</taxon>
        <taxon>Agaricomycetes</taxon>
        <taxon>Agaricomycetidae</taxon>
        <taxon>Agaricales</taxon>
        <taxon>Agaricineae</taxon>
        <taxon>Nidulariaceae</taxon>
        <taxon>Crucibulum</taxon>
    </lineage>
</organism>
<evidence type="ECO:0000313" key="1">
    <source>
        <dbReference type="EMBL" id="TFK32122.1"/>
    </source>
</evidence>
<evidence type="ECO:0000313" key="2">
    <source>
        <dbReference type="Proteomes" id="UP000308652"/>
    </source>
</evidence>
<dbReference type="OrthoDB" id="94039at2759"/>
<protein>
    <submittedName>
        <fullName evidence="1">Uncharacterized protein</fullName>
    </submittedName>
</protein>
<name>A0A5C3LHG5_9AGAR</name>
<dbReference type="Proteomes" id="UP000308652">
    <property type="component" value="Unassembled WGS sequence"/>
</dbReference>
<dbReference type="AlphaFoldDB" id="A0A5C3LHG5"/>
<proteinExistence type="predicted"/>
<reference evidence="1 2" key="1">
    <citation type="journal article" date="2019" name="Nat. Ecol. Evol.">
        <title>Megaphylogeny resolves global patterns of mushroom evolution.</title>
        <authorList>
            <person name="Varga T."/>
            <person name="Krizsan K."/>
            <person name="Foldi C."/>
            <person name="Dima B."/>
            <person name="Sanchez-Garcia M."/>
            <person name="Sanchez-Ramirez S."/>
            <person name="Szollosi G.J."/>
            <person name="Szarkandi J.G."/>
            <person name="Papp V."/>
            <person name="Albert L."/>
            <person name="Andreopoulos W."/>
            <person name="Angelini C."/>
            <person name="Antonin V."/>
            <person name="Barry K.W."/>
            <person name="Bougher N.L."/>
            <person name="Buchanan P."/>
            <person name="Buyck B."/>
            <person name="Bense V."/>
            <person name="Catcheside P."/>
            <person name="Chovatia M."/>
            <person name="Cooper J."/>
            <person name="Damon W."/>
            <person name="Desjardin D."/>
            <person name="Finy P."/>
            <person name="Geml J."/>
            <person name="Haridas S."/>
            <person name="Hughes K."/>
            <person name="Justo A."/>
            <person name="Karasinski D."/>
            <person name="Kautmanova I."/>
            <person name="Kiss B."/>
            <person name="Kocsube S."/>
            <person name="Kotiranta H."/>
            <person name="LaButti K.M."/>
            <person name="Lechner B.E."/>
            <person name="Liimatainen K."/>
            <person name="Lipzen A."/>
            <person name="Lukacs Z."/>
            <person name="Mihaltcheva S."/>
            <person name="Morgado L.N."/>
            <person name="Niskanen T."/>
            <person name="Noordeloos M.E."/>
            <person name="Ohm R.A."/>
            <person name="Ortiz-Santana B."/>
            <person name="Ovrebo C."/>
            <person name="Racz N."/>
            <person name="Riley R."/>
            <person name="Savchenko A."/>
            <person name="Shiryaev A."/>
            <person name="Soop K."/>
            <person name="Spirin V."/>
            <person name="Szebenyi C."/>
            <person name="Tomsovsky M."/>
            <person name="Tulloss R.E."/>
            <person name="Uehling J."/>
            <person name="Grigoriev I.V."/>
            <person name="Vagvolgyi C."/>
            <person name="Papp T."/>
            <person name="Martin F.M."/>
            <person name="Miettinen O."/>
            <person name="Hibbett D.S."/>
            <person name="Nagy L.G."/>
        </authorList>
    </citation>
    <scope>NUCLEOTIDE SEQUENCE [LARGE SCALE GENOMIC DNA]</scope>
    <source>
        <strain evidence="1 2">CBS 166.37</strain>
    </source>
</reference>
<keyword evidence="2" id="KW-1185">Reference proteome</keyword>
<accession>A0A5C3LHG5</accession>